<protein>
    <submittedName>
        <fullName evidence="2">Uncharacterized protein</fullName>
    </submittedName>
</protein>
<name>A0A4S3IYM1_9EURO</name>
<organism evidence="2 3">
    <name type="scientific">Aspergillus tanneri</name>
    <dbReference type="NCBI Taxonomy" id="1220188"/>
    <lineage>
        <taxon>Eukaryota</taxon>
        <taxon>Fungi</taxon>
        <taxon>Dikarya</taxon>
        <taxon>Ascomycota</taxon>
        <taxon>Pezizomycotina</taxon>
        <taxon>Eurotiomycetes</taxon>
        <taxon>Eurotiomycetidae</taxon>
        <taxon>Eurotiales</taxon>
        <taxon>Aspergillaceae</taxon>
        <taxon>Aspergillus</taxon>
        <taxon>Aspergillus subgen. Circumdati</taxon>
    </lineage>
</organism>
<dbReference type="EMBL" id="SOSA01001309">
    <property type="protein sequence ID" value="THC87292.1"/>
    <property type="molecule type" value="Genomic_DNA"/>
</dbReference>
<comment type="caution">
    <text evidence="2">The sequence shown here is derived from an EMBL/GenBank/DDBJ whole genome shotgun (WGS) entry which is preliminary data.</text>
</comment>
<evidence type="ECO:0000256" key="1">
    <source>
        <dbReference type="SAM" id="MobiDB-lite"/>
    </source>
</evidence>
<dbReference type="AlphaFoldDB" id="A0A4S3IYM1"/>
<feature type="compositionally biased region" description="Basic and acidic residues" evidence="1">
    <location>
        <begin position="36"/>
        <end position="50"/>
    </location>
</feature>
<feature type="region of interest" description="Disordered" evidence="1">
    <location>
        <begin position="23"/>
        <end position="50"/>
    </location>
</feature>
<dbReference type="VEuPathDB" id="FungiDB:EYZ11_013261"/>
<sequence length="61" mass="7196">MSYTFNICNVVIYLRTEQAAEAHIRQKPPQDSIEPESQRSEGHYSETSRDEMIFLDLLNRH</sequence>
<gene>
    <name evidence="2" type="ORF">EYZ11_013261</name>
</gene>
<keyword evidence="3" id="KW-1185">Reference proteome</keyword>
<accession>A0A4S3IYM1</accession>
<proteinExistence type="predicted"/>
<reference evidence="2 3" key="1">
    <citation type="submission" date="2019-03" db="EMBL/GenBank/DDBJ databases">
        <title>The genome sequence of a newly discovered highly antifungal drug resistant Aspergillus species, Aspergillus tanneri NIH 1004.</title>
        <authorList>
            <person name="Mounaud S."/>
            <person name="Singh I."/>
            <person name="Joardar V."/>
            <person name="Pakala S."/>
            <person name="Pakala S."/>
            <person name="Venepally P."/>
            <person name="Hoover J."/>
            <person name="Nierman W."/>
            <person name="Chung J."/>
            <person name="Losada L."/>
        </authorList>
    </citation>
    <scope>NUCLEOTIDE SEQUENCE [LARGE SCALE GENOMIC DNA]</scope>
    <source>
        <strain evidence="2 3">NIH1004</strain>
    </source>
</reference>
<dbReference type="Proteomes" id="UP000308092">
    <property type="component" value="Unassembled WGS sequence"/>
</dbReference>
<evidence type="ECO:0000313" key="3">
    <source>
        <dbReference type="Proteomes" id="UP000308092"/>
    </source>
</evidence>
<evidence type="ECO:0000313" key="2">
    <source>
        <dbReference type="EMBL" id="THC87292.1"/>
    </source>
</evidence>